<dbReference type="InterPro" id="IPR001789">
    <property type="entry name" value="Sig_transdc_resp-reg_receiver"/>
</dbReference>
<dbReference type="Gene3D" id="3.40.50.2300">
    <property type="match status" value="1"/>
</dbReference>
<comment type="subcellular location">
    <subcellularLocation>
        <location evidence="1">Cytoplasm</location>
    </subcellularLocation>
</comment>
<accession>A0A7X2PB61</accession>
<dbReference type="Pfam" id="PF00072">
    <property type="entry name" value="Response_reg"/>
    <property type="match status" value="1"/>
</dbReference>
<dbReference type="Pfam" id="PF12833">
    <property type="entry name" value="HTH_18"/>
    <property type="match status" value="1"/>
</dbReference>
<dbReference type="PROSITE" id="PS50110">
    <property type="entry name" value="RESPONSE_REGULATORY"/>
    <property type="match status" value="1"/>
</dbReference>
<evidence type="ECO:0000256" key="7">
    <source>
        <dbReference type="ARBA" id="ARBA00023163"/>
    </source>
</evidence>
<keyword evidence="3 8" id="KW-0597">Phosphoprotein</keyword>
<dbReference type="SMART" id="SM00448">
    <property type="entry name" value="REC"/>
    <property type="match status" value="1"/>
</dbReference>
<reference evidence="11 12" key="1">
    <citation type="submission" date="2019-08" db="EMBL/GenBank/DDBJ databases">
        <title>In-depth cultivation of the pig gut microbiome towards novel bacterial diversity and tailored functional studies.</title>
        <authorList>
            <person name="Wylensek D."/>
            <person name="Hitch T.C.A."/>
            <person name="Clavel T."/>
        </authorList>
    </citation>
    <scope>NUCLEOTIDE SEQUENCE [LARGE SCALE GENOMIC DNA]</scope>
    <source>
        <strain evidence="11 12">NM-380-WT-3C1</strain>
    </source>
</reference>
<evidence type="ECO:0000259" key="9">
    <source>
        <dbReference type="PROSITE" id="PS01124"/>
    </source>
</evidence>
<evidence type="ECO:0000313" key="12">
    <source>
        <dbReference type="Proteomes" id="UP000460549"/>
    </source>
</evidence>
<keyword evidence="2" id="KW-0963">Cytoplasm</keyword>
<keyword evidence="6" id="KW-0238">DNA-binding</keyword>
<evidence type="ECO:0000256" key="5">
    <source>
        <dbReference type="ARBA" id="ARBA00023015"/>
    </source>
</evidence>
<keyword evidence="7" id="KW-0804">Transcription</keyword>
<feature type="modified residue" description="4-aspartylphosphate" evidence="8">
    <location>
        <position position="59"/>
    </location>
</feature>
<dbReference type="SUPFAM" id="SSF52172">
    <property type="entry name" value="CheY-like"/>
    <property type="match status" value="1"/>
</dbReference>
<evidence type="ECO:0000259" key="10">
    <source>
        <dbReference type="PROSITE" id="PS50110"/>
    </source>
</evidence>
<dbReference type="InterPro" id="IPR009057">
    <property type="entry name" value="Homeodomain-like_sf"/>
</dbReference>
<organism evidence="11 12">
    <name type="scientific">Bullifex porci</name>
    <dbReference type="NCBI Taxonomy" id="2606638"/>
    <lineage>
        <taxon>Bacteria</taxon>
        <taxon>Pseudomonadati</taxon>
        <taxon>Spirochaetota</taxon>
        <taxon>Spirochaetia</taxon>
        <taxon>Spirochaetales</taxon>
        <taxon>Spirochaetaceae</taxon>
        <taxon>Bullifex</taxon>
    </lineage>
</organism>
<dbReference type="InterPro" id="IPR051552">
    <property type="entry name" value="HptR"/>
</dbReference>
<evidence type="ECO:0000256" key="4">
    <source>
        <dbReference type="ARBA" id="ARBA00023012"/>
    </source>
</evidence>
<evidence type="ECO:0000256" key="3">
    <source>
        <dbReference type="ARBA" id="ARBA00022553"/>
    </source>
</evidence>
<dbReference type="GO" id="GO:0043565">
    <property type="term" value="F:sequence-specific DNA binding"/>
    <property type="evidence" value="ECO:0007669"/>
    <property type="project" value="InterPro"/>
</dbReference>
<keyword evidence="12" id="KW-1185">Reference proteome</keyword>
<dbReference type="CDD" id="cd17536">
    <property type="entry name" value="REC_YesN-like"/>
    <property type="match status" value="1"/>
</dbReference>
<dbReference type="PANTHER" id="PTHR42713:SF3">
    <property type="entry name" value="TRANSCRIPTIONAL REGULATORY PROTEIN HPTR"/>
    <property type="match status" value="1"/>
</dbReference>
<dbReference type="InterPro" id="IPR018060">
    <property type="entry name" value="HTH_AraC"/>
</dbReference>
<evidence type="ECO:0000256" key="8">
    <source>
        <dbReference type="PROSITE-ProRule" id="PRU00169"/>
    </source>
</evidence>
<dbReference type="GO" id="GO:0003700">
    <property type="term" value="F:DNA-binding transcription factor activity"/>
    <property type="evidence" value="ECO:0007669"/>
    <property type="project" value="InterPro"/>
</dbReference>
<name>A0A7X2PB61_9SPIO</name>
<evidence type="ECO:0000256" key="1">
    <source>
        <dbReference type="ARBA" id="ARBA00004496"/>
    </source>
</evidence>
<evidence type="ECO:0000313" key="11">
    <source>
        <dbReference type="EMBL" id="MSU05641.1"/>
    </source>
</evidence>
<dbReference type="RefSeq" id="WP_154424543.1">
    <property type="nucleotide sequence ID" value="NZ_VUNN01000003.1"/>
</dbReference>
<dbReference type="AlphaFoldDB" id="A0A7X2PB61"/>
<dbReference type="Gene3D" id="1.10.10.60">
    <property type="entry name" value="Homeodomain-like"/>
    <property type="match status" value="2"/>
</dbReference>
<evidence type="ECO:0000256" key="6">
    <source>
        <dbReference type="ARBA" id="ARBA00023125"/>
    </source>
</evidence>
<feature type="domain" description="HTH araC/xylS-type" evidence="9">
    <location>
        <begin position="396"/>
        <end position="494"/>
    </location>
</feature>
<comment type="caution">
    <text evidence="11">The sequence shown here is derived from an EMBL/GenBank/DDBJ whole genome shotgun (WGS) entry which is preliminary data.</text>
</comment>
<dbReference type="EMBL" id="VUNN01000003">
    <property type="protein sequence ID" value="MSU05641.1"/>
    <property type="molecule type" value="Genomic_DNA"/>
</dbReference>
<dbReference type="PANTHER" id="PTHR42713">
    <property type="entry name" value="HISTIDINE KINASE-RELATED"/>
    <property type="match status" value="1"/>
</dbReference>
<dbReference type="GO" id="GO:0000160">
    <property type="term" value="P:phosphorelay signal transduction system"/>
    <property type="evidence" value="ECO:0007669"/>
    <property type="project" value="UniProtKB-KW"/>
</dbReference>
<keyword evidence="5" id="KW-0805">Transcription regulation</keyword>
<feature type="domain" description="Response regulatory" evidence="10">
    <location>
        <begin position="7"/>
        <end position="124"/>
    </location>
</feature>
<dbReference type="InterPro" id="IPR020449">
    <property type="entry name" value="Tscrpt_reg_AraC-type_HTH"/>
</dbReference>
<protein>
    <submittedName>
        <fullName evidence="11">Response regulator</fullName>
    </submittedName>
</protein>
<gene>
    <name evidence="11" type="ORF">FYJ80_02440</name>
</gene>
<keyword evidence="4" id="KW-0902">Two-component regulatory system</keyword>
<evidence type="ECO:0000256" key="2">
    <source>
        <dbReference type="ARBA" id="ARBA00022490"/>
    </source>
</evidence>
<proteinExistence type="predicted"/>
<sequence length="496" mass="56032">MSSKTFSIIIIDDEPSIRNGIKNIIEKDLEGVFIPALAKNAAEGFELIKQYNPDLIISDIVMPGLTGLELLKNLREEGYDTPVILISGYDEFAYAQQAIKLSVSAYILKPISKNELLATILKEMNNKVENNKYRYDDEAIKAASNMFLERLIRGEVKSEEEASKGIKAFIPNMKEGDKTVCIIVAKSKAVDLSAIDYLASFPYLGYTIVILPGKEQYAIHSMRILLEYDNTLQISVGCSVNQFFLLTKSYNSALLSLSYSFYKNGNKLFTQSDISTIRPNMTTSDIDSESVKSILLTRNEEEIEKWIDKFINSLLDGGTPPPNYIKGMCIFLLNDVTKRLYDSSLLNKNYLENLSTADINMVDSIGELKDILNSKLKYLMNISIPNSIMGNDPIIHRARQMVLSSYDKLIKSSDIAEKLGMNASYFSVYFKNKTGENFRDFTNRVKIDEGKRLLIESDLSVEEIALSLGYSDYRSFNRIFRGQTGKTPSDFRKDKV</sequence>
<dbReference type="GO" id="GO:0005737">
    <property type="term" value="C:cytoplasm"/>
    <property type="evidence" value="ECO:0007669"/>
    <property type="project" value="UniProtKB-SubCell"/>
</dbReference>
<dbReference type="SUPFAM" id="SSF46689">
    <property type="entry name" value="Homeodomain-like"/>
    <property type="match status" value="2"/>
</dbReference>
<dbReference type="Proteomes" id="UP000460549">
    <property type="component" value="Unassembled WGS sequence"/>
</dbReference>
<dbReference type="SMART" id="SM00342">
    <property type="entry name" value="HTH_ARAC"/>
    <property type="match status" value="1"/>
</dbReference>
<dbReference type="PROSITE" id="PS01124">
    <property type="entry name" value="HTH_ARAC_FAMILY_2"/>
    <property type="match status" value="1"/>
</dbReference>
<dbReference type="PRINTS" id="PR00032">
    <property type="entry name" value="HTHARAC"/>
</dbReference>
<dbReference type="InterPro" id="IPR011006">
    <property type="entry name" value="CheY-like_superfamily"/>
</dbReference>